<organism evidence="1 2">
    <name type="scientific">Sphaerodactylus townsendi</name>
    <dbReference type="NCBI Taxonomy" id="933632"/>
    <lineage>
        <taxon>Eukaryota</taxon>
        <taxon>Metazoa</taxon>
        <taxon>Chordata</taxon>
        <taxon>Craniata</taxon>
        <taxon>Vertebrata</taxon>
        <taxon>Euteleostomi</taxon>
        <taxon>Lepidosauria</taxon>
        <taxon>Squamata</taxon>
        <taxon>Bifurcata</taxon>
        <taxon>Gekkota</taxon>
        <taxon>Sphaerodactylidae</taxon>
        <taxon>Sphaerodactylus</taxon>
    </lineage>
</organism>
<name>A0ACB8FPW6_9SAUR</name>
<comment type="caution">
    <text evidence="1">The sequence shown here is derived from an EMBL/GenBank/DDBJ whole genome shotgun (WGS) entry which is preliminary data.</text>
</comment>
<protein>
    <submittedName>
        <fullName evidence="1">Uncharacterized protein</fullName>
    </submittedName>
</protein>
<dbReference type="EMBL" id="CM037619">
    <property type="protein sequence ID" value="KAH8007625.1"/>
    <property type="molecule type" value="Genomic_DNA"/>
</dbReference>
<evidence type="ECO:0000313" key="2">
    <source>
        <dbReference type="Proteomes" id="UP000827872"/>
    </source>
</evidence>
<gene>
    <name evidence="1" type="ORF">K3G42_024640</name>
</gene>
<proteinExistence type="predicted"/>
<dbReference type="Proteomes" id="UP000827872">
    <property type="component" value="Linkage Group LG06"/>
</dbReference>
<accession>A0ACB8FPW6</accession>
<sequence length="103" mass="11897">MEEEEGLLKATSQRSLPIVVSLRQQQRKDLIDPDELSFRGVVTISSSRRSAVVARLQVQFAKQTQAFHIFRTRQLNFEVLAVEVFFLLSQGLLKNQMQHKLNQ</sequence>
<keyword evidence="2" id="KW-1185">Reference proteome</keyword>
<evidence type="ECO:0000313" key="1">
    <source>
        <dbReference type="EMBL" id="KAH8007625.1"/>
    </source>
</evidence>
<reference evidence="1" key="1">
    <citation type="submission" date="2021-08" db="EMBL/GenBank/DDBJ databases">
        <title>The first chromosome-level gecko genome reveals the dynamic sex chromosomes of Neotropical dwarf geckos (Sphaerodactylidae: Sphaerodactylus).</title>
        <authorList>
            <person name="Pinto B.J."/>
            <person name="Keating S.E."/>
            <person name="Gamble T."/>
        </authorList>
    </citation>
    <scope>NUCLEOTIDE SEQUENCE</scope>
    <source>
        <strain evidence="1">TG3544</strain>
    </source>
</reference>